<proteinExistence type="predicted"/>
<keyword evidence="2" id="KW-1185">Reference proteome</keyword>
<dbReference type="EMBL" id="BGPR01006528">
    <property type="protein sequence ID" value="GBN19820.1"/>
    <property type="molecule type" value="Genomic_DNA"/>
</dbReference>
<gene>
    <name evidence="1" type="ORF">AVEN_168876_1</name>
</gene>
<evidence type="ECO:0000313" key="2">
    <source>
        <dbReference type="Proteomes" id="UP000499080"/>
    </source>
</evidence>
<accession>A0A4Y2M080</accession>
<name>A0A4Y2M080_ARAVE</name>
<comment type="caution">
    <text evidence="1">The sequence shown here is derived from an EMBL/GenBank/DDBJ whole genome shotgun (WGS) entry which is preliminary data.</text>
</comment>
<organism evidence="1 2">
    <name type="scientific">Araneus ventricosus</name>
    <name type="common">Orbweaver spider</name>
    <name type="synonym">Epeira ventricosa</name>
    <dbReference type="NCBI Taxonomy" id="182803"/>
    <lineage>
        <taxon>Eukaryota</taxon>
        <taxon>Metazoa</taxon>
        <taxon>Ecdysozoa</taxon>
        <taxon>Arthropoda</taxon>
        <taxon>Chelicerata</taxon>
        <taxon>Arachnida</taxon>
        <taxon>Araneae</taxon>
        <taxon>Araneomorphae</taxon>
        <taxon>Entelegynae</taxon>
        <taxon>Araneoidea</taxon>
        <taxon>Araneidae</taxon>
        <taxon>Araneus</taxon>
    </lineage>
</organism>
<dbReference type="Proteomes" id="UP000499080">
    <property type="component" value="Unassembled WGS sequence"/>
</dbReference>
<evidence type="ECO:0000313" key="1">
    <source>
        <dbReference type="EMBL" id="GBN19820.1"/>
    </source>
</evidence>
<sequence>MKFNEEPIKIRTSTVLVINKRKSLFVAHQRKSDSTRLTRKTNRNTKPYMEKREQVRMQLKVEGCAQWQLQSGQPAAPGVPYVKMASPLAGHARGDGIFPKKGCLPHDRVHTDMSVCNQHLQS</sequence>
<dbReference type="AlphaFoldDB" id="A0A4Y2M080"/>
<protein>
    <submittedName>
        <fullName evidence="1">Uncharacterized protein</fullName>
    </submittedName>
</protein>
<reference evidence="1 2" key="1">
    <citation type="journal article" date="2019" name="Sci. Rep.">
        <title>Orb-weaving spider Araneus ventricosus genome elucidates the spidroin gene catalogue.</title>
        <authorList>
            <person name="Kono N."/>
            <person name="Nakamura H."/>
            <person name="Ohtoshi R."/>
            <person name="Moran D.A.P."/>
            <person name="Shinohara A."/>
            <person name="Yoshida Y."/>
            <person name="Fujiwara M."/>
            <person name="Mori M."/>
            <person name="Tomita M."/>
            <person name="Arakawa K."/>
        </authorList>
    </citation>
    <scope>NUCLEOTIDE SEQUENCE [LARGE SCALE GENOMIC DNA]</scope>
</reference>